<evidence type="ECO:0000256" key="5">
    <source>
        <dbReference type="ARBA" id="ARBA00019422"/>
    </source>
</evidence>
<evidence type="ECO:0000256" key="7">
    <source>
        <dbReference type="ARBA" id="ARBA00022723"/>
    </source>
</evidence>
<dbReference type="GO" id="GO:0061630">
    <property type="term" value="F:ubiquitin protein ligase activity"/>
    <property type="evidence" value="ECO:0007669"/>
    <property type="project" value="UniProtKB-EC"/>
</dbReference>
<evidence type="ECO:0000256" key="8">
    <source>
        <dbReference type="ARBA" id="ARBA00022763"/>
    </source>
</evidence>
<gene>
    <name evidence="19" type="ORF">CALVIDRAFT_543134</name>
</gene>
<evidence type="ECO:0000256" key="11">
    <source>
        <dbReference type="ARBA" id="ARBA00022833"/>
    </source>
</evidence>
<dbReference type="AlphaFoldDB" id="A0A167FXC7"/>
<dbReference type="GO" id="GO:0000724">
    <property type="term" value="P:double-strand break repair via homologous recombination"/>
    <property type="evidence" value="ECO:0007669"/>
    <property type="project" value="TreeGrafter"/>
</dbReference>
<proteinExistence type="inferred from homology"/>
<comment type="subunit">
    <text evidence="16">Component of the Smc5-Smc6 complex.</text>
</comment>
<evidence type="ECO:0000256" key="13">
    <source>
        <dbReference type="ARBA" id="ARBA00023204"/>
    </source>
</evidence>
<dbReference type="EMBL" id="KV417358">
    <property type="protein sequence ID" value="KZO89946.1"/>
    <property type="molecule type" value="Genomic_DNA"/>
</dbReference>
<dbReference type="Gene3D" id="1.10.10.10">
    <property type="entry name" value="Winged helix-like DNA-binding domain superfamily/Winged helix DNA-binding domain"/>
    <property type="match status" value="1"/>
</dbReference>
<comment type="function">
    <text evidence="16">Acts in a DNA repair pathway for removal of UV-induced DNA damage that is distinct from classical nucleotide excision repair and in repair of ionizing radiation damage. Functions in homologous recombination repair of DNA double strand breaks and in recovery of stalled replication forks.</text>
</comment>
<evidence type="ECO:0000256" key="10">
    <source>
        <dbReference type="ARBA" id="ARBA00022786"/>
    </source>
</evidence>
<evidence type="ECO:0000256" key="16">
    <source>
        <dbReference type="RuleBase" id="RU368018"/>
    </source>
</evidence>
<keyword evidence="8 16" id="KW-0227">DNA damage</keyword>
<dbReference type="Pfam" id="PF08746">
    <property type="entry name" value="zf-RING-like"/>
    <property type="match status" value="1"/>
</dbReference>
<evidence type="ECO:0000256" key="14">
    <source>
        <dbReference type="ARBA" id="ARBA00023242"/>
    </source>
</evidence>
<dbReference type="PROSITE" id="PS50089">
    <property type="entry name" value="ZF_RING_2"/>
    <property type="match status" value="1"/>
</dbReference>
<evidence type="ECO:0000256" key="9">
    <source>
        <dbReference type="ARBA" id="ARBA00022771"/>
    </source>
</evidence>
<dbReference type="GO" id="GO:0008270">
    <property type="term" value="F:zinc ion binding"/>
    <property type="evidence" value="ECO:0007669"/>
    <property type="project" value="UniProtKB-KW"/>
</dbReference>
<dbReference type="GO" id="GO:0005634">
    <property type="term" value="C:nucleus"/>
    <property type="evidence" value="ECO:0007669"/>
    <property type="project" value="UniProtKB-SubCell"/>
</dbReference>
<dbReference type="Pfam" id="PF07574">
    <property type="entry name" value="SMC_Nse1"/>
    <property type="match status" value="1"/>
</dbReference>
<evidence type="ECO:0000256" key="15">
    <source>
        <dbReference type="PROSITE-ProRule" id="PRU00175"/>
    </source>
</evidence>
<keyword evidence="10 16" id="KW-0833">Ubl conjugation pathway</keyword>
<accession>A0A167FXC7</accession>
<feature type="domain" description="RING-type" evidence="18">
    <location>
        <begin position="111"/>
        <end position="153"/>
    </location>
</feature>
<dbReference type="FunFam" id="1.10.10.10:FF:000270">
    <property type="entry name" value="Non-structural maintenance of chromosomes element 1 homolog"/>
    <property type="match status" value="1"/>
</dbReference>
<dbReference type="Gene3D" id="3.30.40.10">
    <property type="entry name" value="Zinc/RING finger domain, C3HC4 (zinc finger)"/>
    <property type="match status" value="1"/>
</dbReference>
<reference evidence="19 20" key="1">
    <citation type="journal article" date="2016" name="Mol. Biol. Evol.">
        <title>Comparative Genomics of Early-Diverging Mushroom-Forming Fungi Provides Insights into the Origins of Lignocellulose Decay Capabilities.</title>
        <authorList>
            <person name="Nagy L.G."/>
            <person name="Riley R."/>
            <person name="Tritt A."/>
            <person name="Adam C."/>
            <person name="Daum C."/>
            <person name="Floudas D."/>
            <person name="Sun H."/>
            <person name="Yadav J.S."/>
            <person name="Pangilinan J."/>
            <person name="Larsson K.H."/>
            <person name="Matsuura K."/>
            <person name="Barry K."/>
            <person name="Labutti K."/>
            <person name="Kuo R."/>
            <person name="Ohm R.A."/>
            <person name="Bhattacharya S.S."/>
            <person name="Shirouzu T."/>
            <person name="Yoshinaga Y."/>
            <person name="Martin F.M."/>
            <person name="Grigoriev I.V."/>
            <person name="Hibbett D.S."/>
        </authorList>
    </citation>
    <scope>NUCLEOTIDE SEQUENCE [LARGE SCALE GENOMIC DNA]</scope>
    <source>
        <strain evidence="19 20">TUFC12733</strain>
    </source>
</reference>
<feature type="compositionally biased region" description="Basic and acidic residues" evidence="17">
    <location>
        <begin position="167"/>
        <end position="187"/>
    </location>
</feature>
<name>A0A167FXC7_CALVF</name>
<evidence type="ECO:0000256" key="4">
    <source>
        <dbReference type="ARBA" id="ARBA00012483"/>
    </source>
</evidence>
<evidence type="ECO:0000256" key="17">
    <source>
        <dbReference type="SAM" id="MobiDB-lite"/>
    </source>
</evidence>
<evidence type="ECO:0000256" key="1">
    <source>
        <dbReference type="ARBA" id="ARBA00000900"/>
    </source>
</evidence>
<keyword evidence="9 15" id="KW-0863">Zinc-finger</keyword>
<feature type="region of interest" description="Disordered" evidence="17">
    <location>
        <begin position="167"/>
        <end position="247"/>
    </location>
</feature>
<dbReference type="PANTHER" id="PTHR20973:SF0">
    <property type="entry name" value="NON-STRUCTURAL MAINTENANCE OF CHROMOSOMES ELEMENT 1 HOMOLOG"/>
    <property type="match status" value="1"/>
</dbReference>
<dbReference type="EC" id="2.3.2.27" evidence="4 16"/>
<evidence type="ECO:0000256" key="2">
    <source>
        <dbReference type="ARBA" id="ARBA00004123"/>
    </source>
</evidence>
<keyword evidence="7 16" id="KW-0479">Metal-binding</keyword>
<comment type="catalytic activity">
    <reaction evidence="1 16">
        <text>S-ubiquitinyl-[E2 ubiquitin-conjugating enzyme]-L-cysteine + [acceptor protein]-L-lysine = [E2 ubiquitin-conjugating enzyme]-L-cysteine + N(6)-ubiquitinyl-[acceptor protein]-L-lysine.</text>
        <dbReference type="EC" id="2.3.2.27"/>
    </reaction>
</comment>
<comment type="similarity">
    <text evidence="3 16">Belongs to the NSE1 family.</text>
</comment>
<evidence type="ECO:0000256" key="12">
    <source>
        <dbReference type="ARBA" id="ARBA00023172"/>
    </source>
</evidence>
<keyword evidence="6 16" id="KW-0808">Transferase</keyword>
<protein>
    <recommendedName>
        <fullName evidence="5 16">Non-structural maintenance of chromosomes element 1 homolog</fullName>
        <ecNumber evidence="4 16">2.3.2.27</ecNumber>
    </recommendedName>
</protein>
<dbReference type="STRING" id="1330018.A0A167FXC7"/>
<dbReference type="OrthoDB" id="185455at2759"/>
<evidence type="ECO:0000313" key="19">
    <source>
        <dbReference type="EMBL" id="KZO89946.1"/>
    </source>
</evidence>
<dbReference type="InterPro" id="IPR014857">
    <property type="entry name" value="Nse1_RING_C4HC3-type"/>
</dbReference>
<keyword evidence="12 16" id="KW-0233">DNA recombination</keyword>
<organism evidence="19 20">
    <name type="scientific">Calocera viscosa (strain TUFC12733)</name>
    <dbReference type="NCBI Taxonomy" id="1330018"/>
    <lineage>
        <taxon>Eukaryota</taxon>
        <taxon>Fungi</taxon>
        <taxon>Dikarya</taxon>
        <taxon>Basidiomycota</taxon>
        <taxon>Agaricomycotina</taxon>
        <taxon>Dacrymycetes</taxon>
        <taxon>Dacrymycetales</taxon>
        <taxon>Dacrymycetaceae</taxon>
        <taxon>Calocera</taxon>
    </lineage>
</organism>
<dbReference type="InterPro" id="IPR036388">
    <property type="entry name" value="WH-like_DNA-bd_sf"/>
</dbReference>
<evidence type="ECO:0000313" key="20">
    <source>
        <dbReference type="Proteomes" id="UP000076738"/>
    </source>
</evidence>
<comment type="subcellular location">
    <subcellularLocation>
        <location evidence="2 16">Nucleus</location>
    </subcellularLocation>
</comment>
<evidence type="ECO:0000259" key="18">
    <source>
        <dbReference type="PROSITE" id="PS50089"/>
    </source>
</evidence>
<sequence length="247" mass="28290">MIAIVNTKGDAIAQVATEFSPNEIAYFRLIVECIMLAPSESFSLSSIAAIKESANLPSKMTKTEAESTLNAFVSKGWLVKSKRGRYSLSTRSLLELQTYLKTTFEDEVLDCTICMEMVTKGIACSTARCKTRMHMHCYDDYKLKKRRVCPNCQSPWEELRLIPVGEDAVKDGPDSRRRSRRVEREQSMEEEEEEEDEEEMMQPPQEAEEDELMESETPPPAQRNSRQRRATQMSMASQLYDDEAEED</sequence>
<keyword evidence="11 16" id="KW-0862">Zinc</keyword>
<dbReference type="InterPro" id="IPR001841">
    <property type="entry name" value="Znf_RING"/>
</dbReference>
<keyword evidence="20" id="KW-1185">Reference proteome</keyword>
<dbReference type="GO" id="GO:0030915">
    <property type="term" value="C:Smc5-Smc6 complex"/>
    <property type="evidence" value="ECO:0007669"/>
    <property type="project" value="UniProtKB-UniRule"/>
</dbReference>
<keyword evidence="13 16" id="KW-0234">DNA repair</keyword>
<evidence type="ECO:0000256" key="3">
    <source>
        <dbReference type="ARBA" id="ARBA00010258"/>
    </source>
</evidence>
<dbReference type="SUPFAM" id="SSF57850">
    <property type="entry name" value="RING/U-box"/>
    <property type="match status" value="1"/>
</dbReference>
<evidence type="ECO:0000256" key="6">
    <source>
        <dbReference type="ARBA" id="ARBA00022679"/>
    </source>
</evidence>
<dbReference type="Proteomes" id="UP000076738">
    <property type="component" value="Unassembled WGS sequence"/>
</dbReference>
<keyword evidence="14 16" id="KW-0539">Nucleus</keyword>
<feature type="compositionally biased region" description="Acidic residues" evidence="17">
    <location>
        <begin position="188"/>
        <end position="214"/>
    </location>
</feature>
<dbReference type="PANTHER" id="PTHR20973">
    <property type="entry name" value="NON-SMC ELEMENT 1-RELATED"/>
    <property type="match status" value="1"/>
</dbReference>
<dbReference type="InterPro" id="IPR011513">
    <property type="entry name" value="Nse1"/>
</dbReference>
<dbReference type="InterPro" id="IPR013083">
    <property type="entry name" value="Znf_RING/FYVE/PHD"/>
</dbReference>